<proteinExistence type="inferred from homology"/>
<dbReference type="PANTHER" id="PTHR11851">
    <property type="entry name" value="METALLOPROTEASE"/>
    <property type="match status" value="1"/>
</dbReference>
<evidence type="ECO:0000259" key="4">
    <source>
        <dbReference type="Pfam" id="PF05193"/>
    </source>
</evidence>
<dbReference type="PANTHER" id="PTHR11851:SF49">
    <property type="entry name" value="MITOCHONDRIAL-PROCESSING PEPTIDASE SUBUNIT ALPHA"/>
    <property type="match status" value="1"/>
</dbReference>
<comment type="similarity">
    <text evidence="1">Belongs to the peptidase M16 family.</text>
</comment>
<protein>
    <submittedName>
        <fullName evidence="5">Mitochondrial processing peptidase-like protein</fullName>
    </submittedName>
</protein>
<feature type="domain" description="Peptidase M16 N-terminal" evidence="3">
    <location>
        <begin position="28"/>
        <end position="173"/>
    </location>
</feature>
<reference evidence="5 6" key="1">
    <citation type="submission" date="2018-05" db="EMBL/GenBank/DDBJ databases">
        <title>A metagenomic window into the 2 km-deep terrestrial subsurface aquifer revealed taxonomically and functionally diverse microbial community comprising novel uncultured bacterial lineages.</title>
        <authorList>
            <person name="Kadnikov V.V."/>
            <person name="Mardanov A.V."/>
            <person name="Beletsky A.V."/>
            <person name="Banks D."/>
            <person name="Pimenov N.V."/>
            <person name="Frank Y.A."/>
            <person name="Karnachuk O.V."/>
            <person name="Ravin N.V."/>
        </authorList>
    </citation>
    <scope>NUCLEOTIDE SEQUENCE [LARGE SCALE GENOMIC DNA]</scope>
    <source>
        <strain evidence="5">BY5</strain>
    </source>
</reference>
<organism evidence="5 6">
    <name type="scientific">Candidatus Ozemobacter sibiricus</name>
    <dbReference type="NCBI Taxonomy" id="2268124"/>
    <lineage>
        <taxon>Bacteria</taxon>
        <taxon>Candidatus Ozemobacteria</taxon>
        <taxon>Candidatus Ozemobacterales</taxon>
        <taxon>Candidatus Ozemobacteraceae</taxon>
        <taxon>Candidatus Ozemobacter</taxon>
    </lineage>
</organism>
<dbReference type="Proteomes" id="UP000252355">
    <property type="component" value="Unassembled WGS sequence"/>
</dbReference>
<evidence type="ECO:0000256" key="1">
    <source>
        <dbReference type="ARBA" id="ARBA00007261"/>
    </source>
</evidence>
<evidence type="ECO:0000313" key="6">
    <source>
        <dbReference type="Proteomes" id="UP000252355"/>
    </source>
</evidence>
<feature type="region of interest" description="Disordered" evidence="2">
    <location>
        <begin position="500"/>
        <end position="528"/>
    </location>
</feature>
<feature type="domain" description="Peptidase M16 C-terminal" evidence="4">
    <location>
        <begin position="182"/>
        <end position="357"/>
    </location>
</feature>
<dbReference type="InterPro" id="IPR011249">
    <property type="entry name" value="Metalloenz_LuxS/M16"/>
</dbReference>
<dbReference type="Pfam" id="PF05193">
    <property type="entry name" value="Peptidase_M16_C"/>
    <property type="match status" value="2"/>
</dbReference>
<dbReference type="InterPro" id="IPR050361">
    <property type="entry name" value="MPP/UQCRC_Complex"/>
</dbReference>
<feature type="compositionally biased region" description="Low complexity" evidence="2">
    <location>
        <begin position="500"/>
        <end position="525"/>
    </location>
</feature>
<dbReference type="AlphaFoldDB" id="A0A367ZUB6"/>
<dbReference type="InterPro" id="IPR011765">
    <property type="entry name" value="Pept_M16_N"/>
</dbReference>
<gene>
    <name evidence="5" type="ORF">OZSIB_0878</name>
</gene>
<dbReference type="InterPro" id="IPR007863">
    <property type="entry name" value="Peptidase_M16_C"/>
</dbReference>
<feature type="compositionally biased region" description="Low complexity" evidence="2">
    <location>
        <begin position="428"/>
        <end position="475"/>
    </location>
</feature>
<dbReference type="GO" id="GO:0046872">
    <property type="term" value="F:metal ion binding"/>
    <property type="evidence" value="ECO:0007669"/>
    <property type="project" value="InterPro"/>
</dbReference>
<feature type="region of interest" description="Disordered" evidence="2">
    <location>
        <begin position="425"/>
        <end position="475"/>
    </location>
</feature>
<evidence type="ECO:0000313" key="5">
    <source>
        <dbReference type="EMBL" id="RCK81744.1"/>
    </source>
</evidence>
<name>A0A367ZUB6_9BACT</name>
<dbReference type="EMBL" id="QOQW01000001">
    <property type="protein sequence ID" value="RCK81744.1"/>
    <property type="molecule type" value="Genomic_DNA"/>
</dbReference>
<dbReference type="Pfam" id="PF00675">
    <property type="entry name" value="Peptidase_M16"/>
    <property type="match status" value="2"/>
</dbReference>
<dbReference type="Gene3D" id="3.30.830.10">
    <property type="entry name" value="Metalloenzyme, LuxS/M16 peptidase-like"/>
    <property type="match status" value="4"/>
</dbReference>
<evidence type="ECO:0000256" key="2">
    <source>
        <dbReference type="SAM" id="MobiDB-lite"/>
    </source>
</evidence>
<dbReference type="SUPFAM" id="SSF63411">
    <property type="entry name" value="LuxS/MPP-like metallohydrolase"/>
    <property type="match status" value="4"/>
</dbReference>
<comment type="caution">
    <text evidence="5">The sequence shown here is derived from an EMBL/GenBank/DDBJ whole genome shotgun (WGS) entry which is preliminary data.</text>
</comment>
<sequence length="952" mass="101069">MSRIVGRSAAGHTWDPLVVERLANGLTVVIKEDHTAPLAVTDVWFGVGSRQESETQSGMAHFLEHVLFKGTATRGPGRIAAEIEAFGGRTNAGTSVDYTHYYIACESRQIGKALDIHADVFRHSTLAPEAIEAERSVILEEIKRAQDTPTRVLWDTLGAAVFAGHPYDRPTLGRPETVRDTITPAAMREFFSTWYVPGNMVIVVVGDVRPAEIVDQVRALYDDLPARLPPAVALTAAPPPSTRRVVRREMPVDRGYLQLAWKTVPHARFEEAIGLDLVGVVAGTGRTSRLSVALKEKTALVSQISAGQLTLVDDGLFLVRAEFDPGEEERVIAAIQAELARLRDEPIPAAELEKARDYLETLYLRSVETAEGKSEVLGNAAVRAALDEEKRVLELIRTYPAERVQELAQRFLSGEGHALAILGPAGRASHGGAPTSGAASAPTGAASPPTGAGVGAPASGQDSARASAQAADAADATAAHAPATAAGPAARSRLEASFPVAASASGQPAAGPAQAEAPVQGPAAGSPFRPEIRTARLANGLRVILAQVPGTGLVGACLAIDAGSRRDPPDRTGLSNLTGEMLLKGTARREGLHTLWDLESIGAEIGHAAEPDLLRLGLSAPARRAAEALEILADVTFGPTFPAAAFEIERRQVLARLRALPDNMFENTWRLFHETLYGSHPYGNHALGRVADVERLTPADLAAFHAEGFDPARMVLALVGDLNPDTALAEIERQFGGHRPPAAARGPAAHSFPAPTPPAACRRAHDRRWKAQAMVCLGWLGPGIGHPDYVPMKVLSAICGGGMGARLFQKVRNQAGLAYMAQAVFPTRLAGGPFCAIIGTDPGAVGRVCDLVLAEIDDLTSSGPTEEERERAVAYLGGQFALDHAASLRQAHFLAWFEWLGVGFGYDRLYPDLLRAVTTADLQRAARTWLTPERAVLAVTGPDQATPRGSST</sequence>
<accession>A0A367ZUB6</accession>
<evidence type="ECO:0000259" key="3">
    <source>
        <dbReference type="Pfam" id="PF00675"/>
    </source>
</evidence>
<feature type="domain" description="Peptidase M16 N-terminal" evidence="3">
    <location>
        <begin position="542"/>
        <end position="687"/>
    </location>
</feature>
<feature type="domain" description="Peptidase M16 C-terminal" evidence="4">
    <location>
        <begin position="696"/>
        <end position="874"/>
    </location>
</feature>